<keyword evidence="1" id="KW-0812">Transmembrane</keyword>
<proteinExistence type="predicted"/>
<keyword evidence="1" id="KW-1133">Transmembrane helix</keyword>
<dbReference type="Proteomes" id="UP000004188">
    <property type="component" value="Unassembled WGS sequence"/>
</dbReference>
<feature type="transmembrane region" description="Helical" evidence="1">
    <location>
        <begin position="21"/>
        <end position="40"/>
    </location>
</feature>
<keyword evidence="3" id="KW-1185">Reference proteome</keyword>
<evidence type="ECO:0000313" key="2">
    <source>
        <dbReference type="EMBL" id="EDZ64465.1"/>
    </source>
</evidence>
<name>B6BTH2_9PROT</name>
<protein>
    <submittedName>
        <fullName evidence="2">Uncharacterized protein</fullName>
    </submittedName>
</protein>
<keyword evidence="1" id="KW-0472">Membrane</keyword>
<evidence type="ECO:0000313" key="3">
    <source>
        <dbReference type="Proteomes" id="UP000004188"/>
    </source>
</evidence>
<evidence type="ECO:0000256" key="1">
    <source>
        <dbReference type="SAM" id="Phobius"/>
    </source>
</evidence>
<gene>
    <name evidence="2" type="ORF">KB13_597</name>
</gene>
<dbReference type="HOGENOM" id="CLU_3230215_0_0_4"/>
<dbReference type="AlphaFoldDB" id="B6BTH2"/>
<dbReference type="EMBL" id="DS995299">
    <property type="protein sequence ID" value="EDZ64465.1"/>
    <property type="molecule type" value="Genomic_DNA"/>
</dbReference>
<sequence length="43" mass="4802">MTDFEKYLKSHQQKQKTSKSVYYVGILSLIALVAIVVNSGSLI</sequence>
<reference evidence="3" key="1">
    <citation type="journal article" date="2012" name="Stand. Genomic Sci.">
        <title>Genome sequence of strain HIMB624, a cultured representative from the OM43 clade of marine Betaproteobacteria.</title>
        <authorList>
            <person name="Huggett M.J."/>
            <person name="Hayakawa D.H."/>
            <person name="Rappe M.S."/>
        </authorList>
    </citation>
    <scope>NUCLEOTIDE SEQUENCE [LARGE SCALE GENOMIC DNA]</scope>
    <source>
        <strain evidence="3">KB13</strain>
    </source>
</reference>
<organism evidence="2 3">
    <name type="scientific">beta proteobacterium KB13</name>
    <dbReference type="NCBI Taxonomy" id="314607"/>
    <lineage>
        <taxon>Bacteria</taxon>
        <taxon>Pseudomonadati</taxon>
        <taxon>Pseudomonadota</taxon>
        <taxon>Betaproteobacteria</taxon>
        <taxon>Nitrosomonadales</taxon>
        <taxon>OM43 clade</taxon>
    </lineage>
</organism>
<accession>B6BTH2</accession>